<dbReference type="AlphaFoldDB" id="E2AU81"/>
<gene>
    <name evidence="1" type="ORF">EAG_03095</name>
</gene>
<evidence type="ECO:0000313" key="1">
    <source>
        <dbReference type="EMBL" id="EFN63009.1"/>
    </source>
</evidence>
<name>E2AU81_CAMFO</name>
<proteinExistence type="predicted"/>
<dbReference type="InParanoid" id="E2AU81"/>
<dbReference type="Proteomes" id="UP000000311">
    <property type="component" value="Unassembled WGS sequence"/>
</dbReference>
<dbReference type="OMA" id="YMKGGDD"/>
<dbReference type="KEGG" id="cfo:105256076"/>
<protein>
    <submittedName>
        <fullName evidence="1">Uncharacterized protein</fullName>
    </submittedName>
</protein>
<reference evidence="1 2" key="1">
    <citation type="journal article" date="2010" name="Science">
        <title>Genomic comparison of the ants Camponotus floridanus and Harpegnathos saltator.</title>
        <authorList>
            <person name="Bonasio R."/>
            <person name="Zhang G."/>
            <person name="Ye C."/>
            <person name="Mutti N.S."/>
            <person name="Fang X."/>
            <person name="Qin N."/>
            <person name="Donahue G."/>
            <person name="Yang P."/>
            <person name="Li Q."/>
            <person name="Li C."/>
            <person name="Zhang P."/>
            <person name="Huang Z."/>
            <person name="Berger S.L."/>
            <person name="Reinberg D."/>
            <person name="Wang J."/>
            <person name="Liebig J."/>
        </authorList>
    </citation>
    <scope>NUCLEOTIDE SEQUENCE [LARGE SCALE GENOMIC DNA]</scope>
    <source>
        <strain evidence="2">C129</strain>
    </source>
</reference>
<keyword evidence="2" id="KW-1185">Reference proteome</keyword>
<dbReference type="OrthoDB" id="9445768at2759"/>
<dbReference type="EMBL" id="GL442809">
    <property type="protein sequence ID" value="EFN63009.1"/>
    <property type="molecule type" value="Genomic_DNA"/>
</dbReference>
<sequence>MEYTLEDAFETLKDKKIEREKNLEDLINKISNNEIFTLKSSNVSSFDDVKLKQEKLYQSLLKEIQQIEPEDYPILRTSDLRVEVITEMEEEICNMQELLNSLKCDFSDIKEDITYLKNKKDGLEKMRGAYLDMAETFANETYEKELVITKRIFQKVKNDLYTVVDTIFPDNEGFKELLAALTSAYMKGGDDVYVDVIPDVLYYVNFLIENDIVQYHRNNKTRIRMTELL</sequence>
<organism evidence="2">
    <name type="scientific">Camponotus floridanus</name>
    <name type="common">Florida carpenter ant</name>
    <dbReference type="NCBI Taxonomy" id="104421"/>
    <lineage>
        <taxon>Eukaryota</taxon>
        <taxon>Metazoa</taxon>
        <taxon>Ecdysozoa</taxon>
        <taxon>Arthropoda</taxon>
        <taxon>Hexapoda</taxon>
        <taxon>Insecta</taxon>
        <taxon>Pterygota</taxon>
        <taxon>Neoptera</taxon>
        <taxon>Endopterygota</taxon>
        <taxon>Hymenoptera</taxon>
        <taxon>Apocrita</taxon>
        <taxon>Aculeata</taxon>
        <taxon>Formicoidea</taxon>
        <taxon>Formicidae</taxon>
        <taxon>Formicinae</taxon>
        <taxon>Camponotus</taxon>
    </lineage>
</organism>
<accession>E2AU81</accession>
<evidence type="ECO:0000313" key="2">
    <source>
        <dbReference type="Proteomes" id="UP000000311"/>
    </source>
</evidence>